<feature type="domain" description="PH" evidence="1">
    <location>
        <begin position="191"/>
        <end position="300"/>
    </location>
</feature>
<dbReference type="PROSITE" id="PS50200">
    <property type="entry name" value="RA"/>
    <property type="match status" value="1"/>
</dbReference>
<dbReference type="SMART" id="SM00233">
    <property type="entry name" value="PH"/>
    <property type="match status" value="1"/>
</dbReference>
<dbReference type="CDD" id="cd01259">
    <property type="entry name" value="PH_APBB1IP"/>
    <property type="match status" value="1"/>
</dbReference>
<comment type="caution">
    <text evidence="3">The sequence shown here is derived from an EMBL/GenBank/DDBJ whole genome shotgun (WGS) entry which is preliminary data.</text>
</comment>
<dbReference type="Gene3D" id="2.30.29.30">
    <property type="entry name" value="Pleckstrin-homology domain (PH domain)/Phosphotyrosine-binding domain (PTB)"/>
    <property type="match status" value="1"/>
</dbReference>
<accession>A0A2G8LMD9</accession>
<dbReference type="AlphaFoldDB" id="A0A2G8LMD9"/>
<dbReference type="InterPro" id="IPR039665">
    <property type="entry name" value="PH_APBB1IP"/>
</dbReference>
<proteinExistence type="predicted"/>
<dbReference type="Pfam" id="PF00169">
    <property type="entry name" value="PH"/>
    <property type="match status" value="1"/>
</dbReference>
<dbReference type="SMART" id="SM00314">
    <property type="entry name" value="RA"/>
    <property type="match status" value="1"/>
</dbReference>
<dbReference type="InterPro" id="IPR029071">
    <property type="entry name" value="Ubiquitin-like_domsf"/>
</dbReference>
<dbReference type="InterPro" id="IPR001849">
    <property type="entry name" value="PH_domain"/>
</dbReference>
<evidence type="ECO:0000313" key="4">
    <source>
        <dbReference type="Proteomes" id="UP000230750"/>
    </source>
</evidence>
<dbReference type="InterPro" id="IPR039664">
    <property type="entry name" value="GRB/APBB1IP"/>
</dbReference>
<dbReference type="Proteomes" id="UP000230750">
    <property type="component" value="Unassembled WGS sequence"/>
</dbReference>
<name>A0A2G8LMD9_STIJA</name>
<dbReference type="SUPFAM" id="SSF54236">
    <property type="entry name" value="Ubiquitin-like"/>
    <property type="match status" value="1"/>
</dbReference>
<dbReference type="Pfam" id="PF21989">
    <property type="entry name" value="RA_2"/>
    <property type="match status" value="1"/>
</dbReference>
<dbReference type="OrthoDB" id="6235964at2759"/>
<dbReference type="PANTHER" id="PTHR11243:SF23">
    <property type="entry name" value="LD06925P"/>
    <property type="match status" value="1"/>
</dbReference>
<keyword evidence="4" id="KW-1185">Reference proteome</keyword>
<protein>
    <submittedName>
        <fullName evidence="3">Putative ras-associated and pleckstrin-likey domains-containing protein 1 isoform X6</fullName>
    </submittedName>
</protein>
<dbReference type="PROSITE" id="PS50003">
    <property type="entry name" value="PH_DOMAIN"/>
    <property type="match status" value="1"/>
</dbReference>
<dbReference type="GO" id="GO:0007165">
    <property type="term" value="P:signal transduction"/>
    <property type="evidence" value="ECO:0007669"/>
    <property type="project" value="InterPro"/>
</dbReference>
<dbReference type="GO" id="GO:0005886">
    <property type="term" value="C:plasma membrane"/>
    <property type="evidence" value="ECO:0007669"/>
    <property type="project" value="TreeGrafter"/>
</dbReference>
<sequence length="425" mass="49050">MHCTFLNDAPAWCLECEGQLKEIEDQLENDPSLSEEERQSKIKSEKIKIALEKLKKANIQKLIVRVFTDDGSSKTVFLDETMSCRGVTSMMIEKNHLEYKPMLAILEQVPDLYMERIVEDHENLVNDVLLNWKRETTSRILFSERKEKYGIFKNPQNYLLSTSSSQAAQQFAEKSKEVLIKEFFSDTGSQIPEVDGVLWMKAEGKKSWKRFYFILRASGLYFSPKGKSKSSKDLVCLVGFEHNHVYHGVSWKKKYKAPTDHCFAIKHPQLQQKSKYIKYLCAEDYRSCQRWIAGIRLAKYGRQLLLNYNQTQQELREYKVRHISETSSITNGMPDTVSLSSMHSTVSSHSSSSGSYTTADPVVVHHYRSISPLKSYRYRRTHRSGEARSEICLPTPGRKVWKLTVKVPMRSLYFITVGQVAGCFC</sequence>
<evidence type="ECO:0000259" key="2">
    <source>
        <dbReference type="PROSITE" id="PS50200"/>
    </source>
</evidence>
<evidence type="ECO:0000259" key="1">
    <source>
        <dbReference type="PROSITE" id="PS50003"/>
    </source>
</evidence>
<dbReference type="InterPro" id="IPR011993">
    <property type="entry name" value="PH-like_dom_sf"/>
</dbReference>
<dbReference type="Gene3D" id="3.10.20.90">
    <property type="entry name" value="Phosphatidylinositol 3-kinase Catalytic Subunit, Chain A, domain 1"/>
    <property type="match status" value="1"/>
</dbReference>
<dbReference type="SUPFAM" id="SSF50729">
    <property type="entry name" value="PH domain-like"/>
    <property type="match status" value="1"/>
</dbReference>
<gene>
    <name evidence="3" type="ORF">BSL78_01626</name>
</gene>
<dbReference type="InterPro" id="IPR000159">
    <property type="entry name" value="RA_dom"/>
</dbReference>
<dbReference type="PANTHER" id="PTHR11243">
    <property type="entry name" value="GROWTH FACTOR RECEPTOR-BOUND PROTEIN"/>
    <property type="match status" value="1"/>
</dbReference>
<organism evidence="3 4">
    <name type="scientific">Stichopus japonicus</name>
    <name type="common">Sea cucumber</name>
    <dbReference type="NCBI Taxonomy" id="307972"/>
    <lineage>
        <taxon>Eukaryota</taxon>
        <taxon>Metazoa</taxon>
        <taxon>Echinodermata</taxon>
        <taxon>Eleutherozoa</taxon>
        <taxon>Echinozoa</taxon>
        <taxon>Holothuroidea</taxon>
        <taxon>Aspidochirotacea</taxon>
        <taxon>Aspidochirotida</taxon>
        <taxon>Stichopodidae</taxon>
        <taxon>Apostichopus</taxon>
    </lineage>
</organism>
<dbReference type="GO" id="GO:0005829">
    <property type="term" value="C:cytosol"/>
    <property type="evidence" value="ECO:0007669"/>
    <property type="project" value="TreeGrafter"/>
</dbReference>
<dbReference type="STRING" id="307972.A0A2G8LMD9"/>
<evidence type="ECO:0000313" key="3">
    <source>
        <dbReference type="EMBL" id="PIK61405.1"/>
    </source>
</evidence>
<reference evidence="3 4" key="1">
    <citation type="journal article" date="2017" name="PLoS Biol.">
        <title>The sea cucumber genome provides insights into morphological evolution and visceral regeneration.</title>
        <authorList>
            <person name="Zhang X."/>
            <person name="Sun L."/>
            <person name="Yuan J."/>
            <person name="Sun Y."/>
            <person name="Gao Y."/>
            <person name="Zhang L."/>
            <person name="Li S."/>
            <person name="Dai H."/>
            <person name="Hamel J.F."/>
            <person name="Liu C."/>
            <person name="Yu Y."/>
            <person name="Liu S."/>
            <person name="Lin W."/>
            <person name="Guo K."/>
            <person name="Jin S."/>
            <person name="Xu P."/>
            <person name="Storey K.B."/>
            <person name="Huan P."/>
            <person name="Zhang T."/>
            <person name="Zhou Y."/>
            <person name="Zhang J."/>
            <person name="Lin C."/>
            <person name="Li X."/>
            <person name="Xing L."/>
            <person name="Huo D."/>
            <person name="Sun M."/>
            <person name="Wang L."/>
            <person name="Mercier A."/>
            <person name="Li F."/>
            <person name="Yang H."/>
            <person name="Xiang J."/>
        </authorList>
    </citation>
    <scope>NUCLEOTIDE SEQUENCE [LARGE SCALE GENOMIC DNA]</scope>
    <source>
        <strain evidence="3">Shaxun</strain>
        <tissue evidence="3">Muscle</tissue>
    </source>
</reference>
<dbReference type="EMBL" id="MRZV01000032">
    <property type="protein sequence ID" value="PIK61405.1"/>
    <property type="molecule type" value="Genomic_DNA"/>
</dbReference>
<feature type="domain" description="Ras-associating" evidence="2">
    <location>
        <begin position="60"/>
        <end position="147"/>
    </location>
</feature>